<organism evidence="1 2">
    <name type="scientific">Crotalus adamanteus</name>
    <name type="common">Eastern diamondback rattlesnake</name>
    <dbReference type="NCBI Taxonomy" id="8729"/>
    <lineage>
        <taxon>Eukaryota</taxon>
        <taxon>Metazoa</taxon>
        <taxon>Chordata</taxon>
        <taxon>Craniata</taxon>
        <taxon>Vertebrata</taxon>
        <taxon>Euteleostomi</taxon>
        <taxon>Lepidosauria</taxon>
        <taxon>Squamata</taxon>
        <taxon>Bifurcata</taxon>
        <taxon>Unidentata</taxon>
        <taxon>Episquamata</taxon>
        <taxon>Toxicofera</taxon>
        <taxon>Serpentes</taxon>
        <taxon>Colubroidea</taxon>
        <taxon>Viperidae</taxon>
        <taxon>Crotalinae</taxon>
        <taxon>Crotalus</taxon>
    </lineage>
</organism>
<evidence type="ECO:0000313" key="2">
    <source>
        <dbReference type="Proteomes" id="UP001474421"/>
    </source>
</evidence>
<sequence length="38" mass="4573">MSTTIMQTVHGQLWQNLETPSHSSLQIFIWKRNMITWK</sequence>
<dbReference type="AlphaFoldDB" id="A0AAW1BM26"/>
<evidence type="ECO:0000313" key="1">
    <source>
        <dbReference type="EMBL" id="KAK9403075.1"/>
    </source>
</evidence>
<comment type="caution">
    <text evidence="1">The sequence shown here is derived from an EMBL/GenBank/DDBJ whole genome shotgun (WGS) entry which is preliminary data.</text>
</comment>
<name>A0AAW1BM26_CROAD</name>
<accession>A0AAW1BM26</accession>
<dbReference type="EMBL" id="JAOTOJ010000003">
    <property type="protein sequence ID" value="KAK9403075.1"/>
    <property type="molecule type" value="Genomic_DNA"/>
</dbReference>
<reference evidence="1 2" key="1">
    <citation type="journal article" date="2024" name="Proc. Natl. Acad. Sci. U.S.A.">
        <title>The genetic regulatory architecture and epigenomic basis for age-related changes in rattlesnake venom.</title>
        <authorList>
            <person name="Hogan M.P."/>
            <person name="Holding M.L."/>
            <person name="Nystrom G.S."/>
            <person name="Colston T.J."/>
            <person name="Bartlett D.A."/>
            <person name="Mason A.J."/>
            <person name="Ellsworth S.A."/>
            <person name="Rautsaw R.M."/>
            <person name="Lawrence K.C."/>
            <person name="Strickland J.L."/>
            <person name="He B."/>
            <person name="Fraser P."/>
            <person name="Margres M.J."/>
            <person name="Gilbert D.M."/>
            <person name="Gibbs H.L."/>
            <person name="Parkinson C.L."/>
            <person name="Rokyta D.R."/>
        </authorList>
    </citation>
    <scope>NUCLEOTIDE SEQUENCE [LARGE SCALE GENOMIC DNA]</scope>
    <source>
        <strain evidence="1">DRR0105</strain>
    </source>
</reference>
<proteinExistence type="predicted"/>
<dbReference type="Proteomes" id="UP001474421">
    <property type="component" value="Unassembled WGS sequence"/>
</dbReference>
<protein>
    <submittedName>
        <fullName evidence="1">Uncharacterized protein</fullName>
    </submittedName>
</protein>
<keyword evidence="2" id="KW-1185">Reference proteome</keyword>
<gene>
    <name evidence="1" type="ORF">NXF25_007902</name>
</gene>